<protein>
    <submittedName>
        <fullName evidence="2">Uncharacterized protein</fullName>
    </submittedName>
</protein>
<dbReference type="PANTHER" id="PTHR34536:SF4">
    <property type="entry name" value="BTZ DOMAIN-CONTAINING PROTEIN"/>
    <property type="match status" value="1"/>
</dbReference>
<feature type="region of interest" description="Disordered" evidence="1">
    <location>
        <begin position="559"/>
        <end position="810"/>
    </location>
</feature>
<sequence>MPVSGNEEIALKPVARMSSNYAAGVPIKKRRFPIIRPPSPTPEEQSSIPVGNESVQKEDSSQSQGSVLSNAIIPESSPALSDAKKDSPHEKVKGNTDETNVNMVESIASSVRVKVEDPSPTIVHPASRADIDSNEKLVAAQKIAKTELNLSPGGTPALNTREDVSSEGKVERESDSKLSKTSGITELSLGINEHLFSSMVGQNGAGSCRYKEKGEPVLLSLSSSKGESSNQWKSNTFELNTGGANMCTNRSNWDLNTTMDAWDGFTVDRVSGQKVAGGFNSITGTRDIKPLISSVGMVGGSIGSGKQILEESESRSNAATLPDLSNYHCNSEDSLHLGLSPPSLLSNVNEKPSRSSALLNSGGNISDLSLRQAFVLSGNLSKVNIKTVKSEPQDESTKHDFKGATAIPKEIDFRAVKSELVERCNPEALKPSTSTVRSVDSGSIKPEPVHEGMQETLKKIEGTSNHLGKMMLNGQNIIVKTTSSADLSICSGDLSNSLGHPSSNDRSQCSEEVPQDKDESAKLLATDTMSASVGHDINEANVSGIVDSTIAEDKIVDDPGQCRLKNMNVGPTPPDSMGNGEGSASDDEKINLSGDMLEEDSYGSDYESDGNHDLGTAMDTEQDGIREEDFEDGEVREPLADTTMEEPICEKREVEPFNSDDSHKEQMSYVGLPSDDHPTSSYVENKDSKTEEPSEANYNIVNKFSETAHDEKKTNEGADDKDHVLQESQAVEMPTNGVANCPRSEETEQSTDQAPGSSQGNSATVVQGSDEDTKNTDVIDKNISALPKVETSSNVDDATKDANSGGQKSRIINLRASISSSPGETRTISARSLPTRAGRVPDVALEEDKLCPRGRDEIYTGDSRKLSRDRHQDQSSRNSRFNFMRGRGRISSRIDTVRGNWDSERDFAPEFYNGPAEFRIPRHKYASQTDIEFNSYNGGLSGAFAGTCRGGRKPLNDGAPVFRPRRRSPGGRGGPPVRGIEMDMVHRIPRNISPSRCIGEGSSELVGLRHGEEFMRGLPNDNSNPIYAHPQASFEGIDSQFVRSNRNFLSVQRRGLPRIRSKSPVASRTHAPRTWSPRRRSPDGFGGHSEFPNQRSPPMFRMERMRSPDHSCFPAEMVVRRHGSPYMSRQSNELRDMDSGRDLGHPRSVIPDRSPSGRVLLRNPRGLDMLDPRERTANDDFFGRPMRSGRYQELGADGTNEERRRLSERRGPVRPFRPPFNGTEGEDFHLNAENGPRPFRFHPEDDSDFHNRGNLREREFDRRIKNPPGNAPRRTRNIEEQEQNFRHPGHLWRDERFDDMSRIKRKRF</sequence>
<keyword evidence="3" id="KW-1185">Reference proteome</keyword>
<evidence type="ECO:0000313" key="3">
    <source>
        <dbReference type="Proteomes" id="UP001428341"/>
    </source>
</evidence>
<feature type="compositionally biased region" description="Basic and acidic residues" evidence="1">
    <location>
        <begin position="648"/>
        <end position="666"/>
    </location>
</feature>
<feature type="compositionally biased region" description="Basic and acidic residues" evidence="1">
    <location>
        <begin position="771"/>
        <end position="780"/>
    </location>
</feature>
<feature type="region of interest" description="Disordered" evidence="1">
    <location>
        <begin position="854"/>
        <end position="883"/>
    </location>
</feature>
<feature type="compositionally biased region" description="Polar residues" evidence="1">
    <location>
        <begin position="696"/>
        <end position="705"/>
    </location>
</feature>
<dbReference type="Proteomes" id="UP001428341">
    <property type="component" value="Unassembled WGS sequence"/>
</dbReference>
<feature type="compositionally biased region" description="Basic and acidic residues" evidence="1">
    <location>
        <begin position="854"/>
        <end position="874"/>
    </location>
</feature>
<comment type="caution">
    <text evidence="2">The sequence shown here is derived from an EMBL/GenBank/DDBJ whole genome shotgun (WGS) entry which is preliminary data.</text>
</comment>
<gene>
    <name evidence="2" type="ORF">WN944_018373</name>
</gene>
<accession>A0AAP0LXZ2</accession>
<evidence type="ECO:0000256" key="1">
    <source>
        <dbReference type="SAM" id="MobiDB-lite"/>
    </source>
</evidence>
<feature type="compositionally biased region" description="Basic and acidic residues" evidence="1">
    <location>
        <begin position="706"/>
        <end position="725"/>
    </location>
</feature>
<proteinExistence type="predicted"/>
<dbReference type="EMBL" id="JBCGBO010000007">
    <property type="protein sequence ID" value="KAK9186984.1"/>
    <property type="molecule type" value="Genomic_DNA"/>
</dbReference>
<feature type="compositionally biased region" description="Basic and acidic residues" evidence="1">
    <location>
        <begin position="82"/>
        <end position="96"/>
    </location>
</feature>
<evidence type="ECO:0000313" key="2">
    <source>
        <dbReference type="EMBL" id="KAK9186984.1"/>
    </source>
</evidence>
<feature type="region of interest" description="Disordered" evidence="1">
    <location>
        <begin position="1"/>
        <end position="100"/>
    </location>
</feature>
<feature type="compositionally biased region" description="Polar residues" evidence="1">
    <location>
        <begin position="750"/>
        <end position="767"/>
    </location>
</feature>
<feature type="compositionally biased region" description="Basic and acidic residues" evidence="1">
    <location>
        <begin position="1241"/>
        <end position="1264"/>
    </location>
</feature>
<feature type="compositionally biased region" description="Polar residues" evidence="1">
    <location>
        <begin position="790"/>
        <end position="807"/>
    </location>
</feature>
<feature type="compositionally biased region" description="Acidic residues" evidence="1">
    <location>
        <begin position="596"/>
        <end position="608"/>
    </location>
</feature>
<feature type="compositionally biased region" description="Basic and acidic residues" evidence="1">
    <location>
        <begin position="674"/>
        <end position="692"/>
    </location>
</feature>
<feature type="region of interest" description="Disordered" evidence="1">
    <location>
        <begin position="431"/>
        <end position="452"/>
    </location>
</feature>
<feature type="compositionally biased region" description="Basic and acidic residues" evidence="1">
    <location>
        <begin position="1276"/>
        <end position="1290"/>
    </location>
</feature>
<feature type="region of interest" description="Disordered" evidence="1">
    <location>
        <begin position="955"/>
        <end position="979"/>
    </location>
</feature>
<feature type="region of interest" description="Disordered" evidence="1">
    <location>
        <begin position="149"/>
        <end position="181"/>
    </location>
</feature>
<feature type="region of interest" description="Disordered" evidence="1">
    <location>
        <begin position="1060"/>
        <end position="1097"/>
    </location>
</feature>
<dbReference type="PANTHER" id="PTHR34536">
    <property type="entry name" value="DENTIN SIALOPHOSPHOPROTEIN-LIKE PROTEIN"/>
    <property type="match status" value="1"/>
</dbReference>
<feature type="compositionally biased region" description="Polar residues" evidence="1">
    <location>
        <begin position="498"/>
        <end position="507"/>
    </location>
</feature>
<feature type="compositionally biased region" description="Polar residues" evidence="1">
    <location>
        <begin position="431"/>
        <end position="441"/>
    </location>
</feature>
<name>A0AAP0LXZ2_9ROSI</name>
<organism evidence="2 3">
    <name type="scientific">Citrus x changshan-huyou</name>
    <dbReference type="NCBI Taxonomy" id="2935761"/>
    <lineage>
        <taxon>Eukaryota</taxon>
        <taxon>Viridiplantae</taxon>
        <taxon>Streptophyta</taxon>
        <taxon>Embryophyta</taxon>
        <taxon>Tracheophyta</taxon>
        <taxon>Spermatophyta</taxon>
        <taxon>Magnoliopsida</taxon>
        <taxon>eudicotyledons</taxon>
        <taxon>Gunneridae</taxon>
        <taxon>Pentapetalae</taxon>
        <taxon>rosids</taxon>
        <taxon>malvids</taxon>
        <taxon>Sapindales</taxon>
        <taxon>Rutaceae</taxon>
        <taxon>Aurantioideae</taxon>
        <taxon>Citrus</taxon>
    </lineage>
</organism>
<reference evidence="2 3" key="1">
    <citation type="submission" date="2024-05" db="EMBL/GenBank/DDBJ databases">
        <title>Haplotype-resolved chromosome-level genome assembly of Huyou (Citrus changshanensis).</title>
        <authorList>
            <person name="Miao C."/>
            <person name="Chen W."/>
            <person name="Wu Y."/>
            <person name="Wang L."/>
            <person name="Zhao S."/>
            <person name="Grierson D."/>
            <person name="Xu C."/>
            <person name="Chen K."/>
        </authorList>
    </citation>
    <scope>NUCLEOTIDE SEQUENCE [LARGE SCALE GENOMIC DNA]</scope>
    <source>
        <strain evidence="2">01-14</strain>
        <tissue evidence="2">Leaf</tissue>
    </source>
</reference>
<feature type="compositionally biased region" description="Basic and acidic residues" evidence="1">
    <location>
        <begin position="623"/>
        <end position="639"/>
    </location>
</feature>
<feature type="compositionally biased region" description="Basic and acidic residues" evidence="1">
    <location>
        <begin position="1132"/>
        <end position="1145"/>
    </location>
</feature>
<feature type="compositionally biased region" description="Basic and acidic residues" evidence="1">
    <location>
        <begin position="1200"/>
        <end position="1211"/>
    </location>
</feature>
<feature type="compositionally biased region" description="Basic and acidic residues" evidence="1">
    <location>
        <begin position="160"/>
        <end position="178"/>
    </location>
</feature>
<feature type="region of interest" description="Disordered" evidence="1">
    <location>
        <begin position="1129"/>
        <end position="1290"/>
    </location>
</feature>
<feature type="compositionally biased region" description="Basic and acidic residues" evidence="1">
    <location>
        <begin position="1168"/>
        <end position="1182"/>
    </location>
</feature>
<feature type="region of interest" description="Disordered" evidence="1">
    <location>
        <begin position="498"/>
        <end position="519"/>
    </location>
</feature>